<gene>
    <name evidence="1" type="ORF">CARN7_2702</name>
</gene>
<evidence type="ECO:0000313" key="1">
    <source>
        <dbReference type="EMBL" id="CBI11854.1"/>
    </source>
</evidence>
<evidence type="ECO:0008006" key="2">
    <source>
        <dbReference type="Google" id="ProtNLM"/>
    </source>
</evidence>
<proteinExistence type="predicted"/>
<comment type="caution">
    <text evidence="1">The sequence shown here is derived from an EMBL/GenBank/DDBJ whole genome shotgun (WGS) entry which is preliminary data.</text>
</comment>
<accession>E6QX80</accession>
<reference evidence="1" key="1">
    <citation type="submission" date="2009-10" db="EMBL/GenBank/DDBJ databases">
        <title>Diversity of trophic interactions inside an arsenic-rich microbial ecosystem.</title>
        <authorList>
            <person name="Bertin P.N."/>
            <person name="Heinrich-Salmeron A."/>
            <person name="Pelletier E."/>
            <person name="Goulhen-Chollet F."/>
            <person name="Arsene-Ploetze F."/>
            <person name="Gallien S."/>
            <person name="Calteau A."/>
            <person name="Vallenet D."/>
            <person name="Casiot C."/>
            <person name="Chane-Woon-Ming B."/>
            <person name="Giloteaux L."/>
            <person name="Barakat M."/>
            <person name="Bonnefoy V."/>
            <person name="Bruneel O."/>
            <person name="Chandler M."/>
            <person name="Cleiss J."/>
            <person name="Duran R."/>
            <person name="Elbaz-Poulichet F."/>
            <person name="Fonknechten N."/>
            <person name="Lauga B."/>
            <person name="Mornico D."/>
            <person name="Ortet P."/>
            <person name="Schaeffer C."/>
            <person name="Siguier P."/>
            <person name="Alexander Thil Smith A."/>
            <person name="Van Dorsselaer A."/>
            <person name="Weissenbach J."/>
            <person name="Medigue C."/>
            <person name="Le Paslier D."/>
        </authorList>
    </citation>
    <scope>NUCLEOTIDE SEQUENCE</scope>
</reference>
<dbReference type="EMBL" id="CABR01000172">
    <property type="protein sequence ID" value="CBI11854.1"/>
    <property type="molecule type" value="Genomic_DNA"/>
</dbReference>
<name>E6QX80_9ZZZZ</name>
<sequence length="345" mass="37562">MIKKILWVSGVFSAFFPLSAMACATCGCSLTSDATSDYMSSEGWRVNMEYDYIDQSQLRTGSSSVLPTQAAQVNYANGDAQEIERRTINRYWNLDATYHPDASWQFSVLLPYLDRTHGTYGNAYPDQINAAQVSDVSSSGIGDMQLVTGYQGFLPTHNLGVQLGVKLPTGNYGGQVGASPLVGRNPVMFATGPNAGGALDTSLQPGTGSTDIIVGAYYYVPVSQNFDAFITGRYQVAMFEMLDQLGANFRPGNLGVVSAGLRYEKDPLWTPQLQINFSQKSHDQGALADTTDTAGTVLYLSPGLSHSINHTTSVYSYLQLPIYSQLQGYQLFPRWTMALGASMRF</sequence>
<dbReference type="AlphaFoldDB" id="E6QX80"/>
<organism evidence="1">
    <name type="scientific">mine drainage metagenome</name>
    <dbReference type="NCBI Taxonomy" id="410659"/>
    <lineage>
        <taxon>unclassified sequences</taxon>
        <taxon>metagenomes</taxon>
        <taxon>ecological metagenomes</taxon>
    </lineage>
</organism>
<protein>
    <recommendedName>
        <fullName evidence="2">Lipoprotein</fullName>
    </recommendedName>
</protein>
<dbReference type="PROSITE" id="PS51257">
    <property type="entry name" value="PROKAR_LIPOPROTEIN"/>
    <property type="match status" value="1"/>
</dbReference>